<dbReference type="VEuPathDB" id="FungiDB:YALI0_C12573g"/>
<evidence type="ECO:0000256" key="2">
    <source>
        <dbReference type="SAM" id="MobiDB-lite"/>
    </source>
</evidence>
<gene>
    <name evidence="4" type="ORF">B0I71DRAFT_136930</name>
    <name evidence="3" type="ORF">YALI1_C17763g</name>
</gene>
<dbReference type="VEuPathDB" id="FungiDB:YALI1_C17763g"/>
<dbReference type="KEGG" id="yli:2909390"/>
<dbReference type="EMBL" id="CP017555">
    <property type="protein sequence ID" value="AOW02768.1"/>
    <property type="molecule type" value="Genomic_DNA"/>
</dbReference>
<evidence type="ECO:0000256" key="1">
    <source>
        <dbReference type="SAM" id="Coils"/>
    </source>
</evidence>
<dbReference type="AlphaFoldDB" id="A0A1D8NAW1"/>
<organism evidence="3 5">
    <name type="scientific">Yarrowia lipolytica</name>
    <name type="common">Candida lipolytica</name>
    <dbReference type="NCBI Taxonomy" id="4952"/>
    <lineage>
        <taxon>Eukaryota</taxon>
        <taxon>Fungi</taxon>
        <taxon>Dikarya</taxon>
        <taxon>Ascomycota</taxon>
        <taxon>Saccharomycotina</taxon>
        <taxon>Dipodascomycetes</taxon>
        <taxon>Dipodascales</taxon>
        <taxon>Dipodascales incertae sedis</taxon>
        <taxon>Yarrowia</taxon>
    </lineage>
</organism>
<evidence type="ECO:0000313" key="3">
    <source>
        <dbReference type="EMBL" id="AOW02768.1"/>
    </source>
</evidence>
<reference evidence="4 6" key="2">
    <citation type="submission" date="2018-07" db="EMBL/GenBank/DDBJ databases">
        <title>Draft Genome Assemblies for Five Robust Yarrowia lipolytica Strains Exhibiting High Lipid Production and Pentose Sugar Utilization and Sugar Alcohol Secretion from Undetoxified Lignocellulosic Biomass Hydrolysates.</title>
        <authorList>
            <consortium name="DOE Joint Genome Institute"/>
            <person name="Walker C."/>
            <person name="Ryu S."/>
            <person name="Na H."/>
            <person name="Zane M."/>
            <person name="LaButti K."/>
            <person name="Lipzen A."/>
            <person name="Haridas S."/>
            <person name="Barry K."/>
            <person name="Grigoriev I.V."/>
            <person name="Quarterman J."/>
            <person name="Slininger P."/>
            <person name="Dien B."/>
            <person name="Trinh C.T."/>
        </authorList>
    </citation>
    <scope>NUCLEOTIDE SEQUENCE [LARGE SCALE GENOMIC DNA]</scope>
    <source>
        <strain evidence="4 6">YB392</strain>
    </source>
</reference>
<feature type="compositionally biased region" description="Basic and acidic residues" evidence="2">
    <location>
        <begin position="649"/>
        <end position="677"/>
    </location>
</feature>
<accession>A0A1D8NAW1</accession>
<proteinExistence type="predicted"/>
<dbReference type="Proteomes" id="UP000182444">
    <property type="component" value="Chromosome 1C"/>
</dbReference>
<protein>
    <submittedName>
        <fullName evidence="3">Uncharacterized protein</fullName>
    </submittedName>
</protein>
<feature type="region of interest" description="Disordered" evidence="2">
    <location>
        <begin position="649"/>
        <end position="729"/>
    </location>
</feature>
<keyword evidence="1" id="KW-0175">Coiled coil</keyword>
<reference evidence="3 5" key="1">
    <citation type="journal article" date="2016" name="PLoS ONE">
        <title>Sequence Assembly of Yarrowia lipolytica Strain W29/CLIB89 Shows Transposable Element Diversity.</title>
        <authorList>
            <person name="Magnan C."/>
            <person name="Yu J."/>
            <person name="Chang I."/>
            <person name="Jahn E."/>
            <person name="Kanomata Y."/>
            <person name="Wu J."/>
            <person name="Zeller M."/>
            <person name="Oakes M."/>
            <person name="Baldi P."/>
            <person name="Sandmeyer S."/>
        </authorList>
    </citation>
    <scope>NUCLEOTIDE SEQUENCE [LARGE SCALE GENOMIC DNA]</scope>
    <source>
        <strain evidence="3">CLIB89</strain>
        <strain evidence="5">CLIB89(W29)</strain>
    </source>
</reference>
<name>A0A1D8NAW1_YARLL</name>
<evidence type="ECO:0000313" key="5">
    <source>
        <dbReference type="Proteomes" id="UP000182444"/>
    </source>
</evidence>
<evidence type="ECO:0000313" key="6">
    <source>
        <dbReference type="Proteomes" id="UP000256601"/>
    </source>
</evidence>
<feature type="coiled-coil region" evidence="1">
    <location>
        <begin position="546"/>
        <end position="573"/>
    </location>
</feature>
<evidence type="ECO:0000313" key="4">
    <source>
        <dbReference type="EMBL" id="RDW22830.1"/>
    </source>
</evidence>
<feature type="compositionally biased region" description="Acidic residues" evidence="2">
    <location>
        <begin position="720"/>
        <end position="729"/>
    </location>
</feature>
<dbReference type="EMBL" id="KZ859146">
    <property type="protein sequence ID" value="RDW22830.1"/>
    <property type="molecule type" value="Genomic_DNA"/>
</dbReference>
<sequence>MTIAGLSQHLKPFYYKVKHGNTSLAKDKGKVFIDGDCFALRLTATGHYTLRSDWGGICQRVDEFMAYWKDWDIGAIIFDGQGPEIDRVASQQEVDDQMRFMCRFPFLGGRPNSVSAIVYDYIRDKYPHLNVIATASAQKHEILASTVYQYARYNRSEKVFLLGKDNRYAAYHWPENVHLCKIHTLKHDWEVSMLYPPRLLKKEPRLHCFELAFLCMERFTGNSSFKEVKKWLRTNDKYHKWREYQQNVLDTKHKLIKPYKHINLETDCFEVQRALNIIRNTSTVYKQMPLLNEPFWAESAFLAGRPWRSVAYELLMDRVQYMADARMHFVEGRREGSTIAMTKIPVCDRYREKEPDVYPPLASMMNRLQKITMKGLKRQIVTEIFKYTTSKNEDTRLDYEEEPYRKLVEVYMLQIWGTKKPATKEPDLTYRKLEWSDKSMYLNPTCLRIYNKLYACVYSLIILQSVVKLPYHFTMADLDSLLWIKLWKKHVGEPSMTREELARIADPPHLTDQFYSYSSDNSLRNKLHEARWKCLRLMNEGDDEGVVEAEKNVAEAEYNLVEAELDRQEKLQKAPVTALLLMTEYRKLLKDLEASNSDGLTPRFNVRLMKGRLERISDKMRYQYDDLFELVNSEYSWREGKEKEAIEQDRLRREEHREIEEERRQQEEQMAKDRNAEGCKPQIPEEAQNPEQDTHDSDSLFLSGSEVGDYDHTTEFGGYDIEEDNNEDF</sequence>
<dbReference type="Proteomes" id="UP000256601">
    <property type="component" value="Unassembled WGS sequence"/>
</dbReference>